<name>A0A7C1FGQ7_9CHLR</name>
<organism evidence="2">
    <name type="scientific">Caldilinea aerophila</name>
    <dbReference type="NCBI Taxonomy" id="133453"/>
    <lineage>
        <taxon>Bacteria</taxon>
        <taxon>Bacillati</taxon>
        <taxon>Chloroflexota</taxon>
        <taxon>Caldilineae</taxon>
        <taxon>Caldilineales</taxon>
        <taxon>Caldilineaceae</taxon>
        <taxon>Caldilinea</taxon>
    </lineage>
</organism>
<dbReference type="EMBL" id="DSMG01000144">
    <property type="protein sequence ID" value="HDX32572.1"/>
    <property type="molecule type" value="Genomic_DNA"/>
</dbReference>
<protein>
    <submittedName>
        <fullName evidence="2">Uncharacterized protein</fullName>
    </submittedName>
</protein>
<evidence type="ECO:0000256" key="1">
    <source>
        <dbReference type="SAM" id="MobiDB-lite"/>
    </source>
</evidence>
<comment type="caution">
    <text evidence="2">The sequence shown here is derived from an EMBL/GenBank/DDBJ whole genome shotgun (WGS) entry which is preliminary data.</text>
</comment>
<gene>
    <name evidence="2" type="ORF">ENQ20_13960</name>
</gene>
<feature type="region of interest" description="Disordered" evidence="1">
    <location>
        <begin position="172"/>
        <end position="202"/>
    </location>
</feature>
<reference evidence="2" key="1">
    <citation type="journal article" date="2020" name="mSystems">
        <title>Genome- and Community-Level Interaction Insights into Carbon Utilization and Element Cycling Functions of Hydrothermarchaeota in Hydrothermal Sediment.</title>
        <authorList>
            <person name="Zhou Z."/>
            <person name="Liu Y."/>
            <person name="Xu W."/>
            <person name="Pan J."/>
            <person name="Luo Z.H."/>
            <person name="Li M."/>
        </authorList>
    </citation>
    <scope>NUCLEOTIDE SEQUENCE [LARGE SCALE GENOMIC DNA]</scope>
    <source>
        <strain evidence="2">SpSt-289</strain>
    </source>
</reference>
<accession>A0A7C1FGQ7</accession>
<evidence type="ECO:0000313" key="2">
    <source>
        <dbReference type="EMBL" id="HDX32572.1"/>
    </source>
</evidence>
<proteinExistence type="predicted"/>
<sequence>MTDNFVEFAKSQMGAVEKLLKGLPGIKGYIDKELRRDADKRVREAIAASLEQSKAALTAAQNALLKSGGLAKMADVNEVIVALQTLADRIKTASYGYAGLFDPVRIKEEQLDALVRFDRSLAQKIGALNEQIAALAQAVKDRGDIGPALDKLKETIAELSALFSKRSQAIETPGLLDDPNFAPSVDTGSEAPDASSSSLTEG</sequence>
<dbReference type="AlphaFoldDB" id="A0A7C1FGQ7"/>